<dbReference type="PANTHER" id="PTHR22842:SF3">
    <property type="entry name" value="WD REPEAT DOMAIN-CONTAINING PROTEIN 83"/>
    <property type="match status" value="1"/>
</dbReference>
<evidence type="ECO:0000256" key="2">
    <source>
        <dbReference type="ARBA" id="ARBA00022490"/>
    </source>
</evidence>
<dbReference type="InterPro" id="IPR019775">
    <property type="entry name" value="WD40_repeat_CS"/>
</dbReference>
<comment type="similarity">
    <text evidence="5">Belongs to the WD repeat MORG1 family.</text>
</comment>
<organism evidence="7 8">
    <name type="scientific">Rubroshorea leprosula</name>
    <dbReference type="NCBI Taxonomy" id="152421"/>
    <lineage>
        <taxon>Eukaryota</taxon>
        <taxon>Viridiplantae</taxon>
        <taxon>Streptophyta</taxon>
        <taxon>Embryophyta</taxon>
        <taxon>Tracheophyta</taxon>
        <taxon>Spermatophyta</taxon>
        <taxon>Magnoliopsida</taxon>
        <taxon>eudicotyledons</taxon>
        <taxon>Gunneridae</taxon>
        <taxon>Pentapetalae</taxon>
        <taxon>rosids</taxon>
        <taxon>malvids</taxon>
        <taxon>Malvales</taxon>
        <taxon>Dipterocarpaceae</taxon>
        <taxon>Rubroshorea</taxon>
    </lineage>
</organism>
<comment type="caution">
    <text evidence="7">The sequence shown here is derived from an EMBL/GenBank/DDBJ whole genome shotgun (WGS) entry which is preliminary data.</text>
</comment>
<feature type="repeat" description="WD" evidence="6">
    <location>
        <begin position="14"/>
        <end position="46"/>
    </location>
</feature>
<comment type="subcellular location">
    <subcellularLocation>
        <location evidence="1">Cytoplasm</location>
    </subcellularLocation>
</comment>
<protein>
    <submittedName>
        <fullName evidence="7">Uncharacterized protein</fullName>
    </submittedName>
</protein>
<dbReference type="GO" id="GO:0071013">
    <property type="term" value="C:catalytic step 2 spliceosome"/>
    <property type="evidence" value="ECO:0007669"/>
    <property type="project" value="TreeGrafter"/>
</dbReference>
<evidence type="ECO:0000313" key="7">
    <source>
        <dbReference type="EMBL" id="GKV06693.1"/>
    </source>
</evidence>
<name>A0AAV5J5I1_9ROSI</name>
<keyword evidence="2" id="KW-0963">Cytoplasm</keyword>
<dbReference type="PROSITE" id="PS50082">
    <property type="entry name" value="WD_REPEATS_2"/>
    <property type="match status" value="1"/>
</dbReference>
<dbReference type="Gene3D" id="2.130.10.10">
    <property type="entry name" value="YVTN repeat-like/Quinoprotein amine dehydrogenase"/>
    <property type="match status" value="1"/>
</dbReference>
<dbReference type="Proteomes" id="UP001054252">
    <property type="component" value="Unassembled WGS sequence"/>
</dbReference>
<evidence type="ECO:0000256" key="4">
    <source>
        <dbReference type="ARBA" id="ARBA00022737"/>
    </source>
</evidence>
<proteinExistence type="inferred from homology"/>
<reference evidence="7 8" key="1">
    <citation type="journal article" date="2021" name="Commun. Biol.">
        <title>The genome of Shorea leprosula (Dipterocarpaceae) highlights the ecological relevance of drought in aseasonal tropical rainforests.</title>
        <authorList>
            <person name="Ng K.K.S."/>
            <person name="Kobayashi M.J."/>
            <person name="Fawcett J.A."/>
            <person name="Hatakeyama M."/>
            <person name="Paape T."/>
            <person name="Ng C.H."/>
            <person name="Ang C.C."/>
            <person name="Tnah L.H."/>
            <person name="Lee C.T."/>
            <person name="Nishiyama T."/>
            <person name="Sese J."/>
            <person name="O'Brien M.J."/>
            <person name="Copetti D."/>
            <person name="Mohd Noor M.I."/>
            <person name="Ong R.C."/>
            <person name="Putra M."/>
            <person name="Sireger I.Z."/>
            <person name="Indrioko S."/>
            <person name="Kosugi Y."/>
            <person name="Izuno A."/>
            <person name="Isagi Y."/>
            <person name="Lee S.L."/>
            <person name="Shimizu K.K."/>
        </authorList>
    </citation>
    <scope>NUCLEOTIDE SEQUENCE [LARGE SCALE GENOMIC DNA]</scope>
    <source>
        <strain evidence="7">214</strain>
    </source>
</reference>
<accession>A0AAV5J5I1</accession>
<keyword evidence="8" id="KW-1185">Reference proteome</keyword>
<dbReference type="AlphaFoldDB" id="A0AAV5J5I1"/>
<evidence type="ECO:0000256" key="3">
    <source>
        <dbReference type="ARBA" id="ARBA00022574"/>
    </source>
</evidence>
<dbReference type="PROSITE" id="PS50294">
    <property type="entry name" value="WD_REPEATS_REGION"/>
    <property type="match status" value="1"/>
</dbReference>
<dbReference type="EMBL" id="BPVZ01000025">
    <property type="protein sequence ID" value="GKV06693.1"/>
    <property type="molecule type" value="Genomic_DNA"/>
</dbReference>
<dbReference type="GO" id="GO:0005737">
    <property type="term" value="C:cytoplasm"/>
    <property type="evidence" value="ECO:0007669"/>
    <property type="project" value="UniProtKB-SubCell"/>
</dbReference>
<evidence type="ECO:0000256" key="5">
    <source>
        <dbReference type="ARBA" id="ARBA00038145"/>
    </source>
</evidence>
<keyword evidence="3 6" id="KW-0853">WD repeat</keyword>
<dbReference type="PROSITE" id="PS00678">
    <property type="entry name" value="WD_REPEATS_1"/>
    <property type="match status" value="1"/>
</dbReference>
<dbReference type="InterPro" id="IPR051980">
    <property type="entry name" value="WD_repeat_MORG1"/>
</dbReference>
<evidence type="ECO:0000256" key="6">
    <source>
        <dbReference type="PROSITE-ProRule" id="PRU00221"/>
    </source>
</evidence>
<dbReference type="Pfam" id="PF00400">
    <property type="entry name" value="WD40"/>
    <property type="match status" value="1"/>
</dbReference>
<dbReference type="InterPro" id="IPR015943">
    <property type="entry name" value="WD40/YVTN_repeat-like_dom_sf"/>
</dbReference>
<dbReference type="GO" id="GO:0000398">
    <property type="term" value="P:mRNA splicing, via spliceosome"/>
    <property type="evidence" value="ECO:0007669"/>
    <property type="project" value="TreeGrafter"/>
</dbReference>
<gene>
    <name evidence="7" type="ORF">SLEP1_g18551</name>
</gene>
<dbReference type="PANTHER" id="PTHR22842">
    <property type="entry name" value="WD40 REPEAT PROTEIN"/>
    <property type="match status" value="1"/>
</dbReference>
<dbReference type="SUPFAM" id="SSF50978">
    <property type="entry name" value="WD40 repeat-like"/>
    <property type="match status" value="1"/>
</dbReference>
<keyword evidence="4" id="KW-0677">Repeat</keyword>
<sequence>MILDIATGRVIRKFHGHDGEVNAVKFNEYASVVVSTGYDRSLHAWECRSHNIEPI</sequence>
<evidence type="ECO:0000313" key="8">
    <source>
        <dbReference type="Proteomes" id="UP001054252"/>
    </source>
</evidence>
<dbReference type="SMART" id="SM00320">
    <property type="entry name" value="WD40"/>
    <property type="match status" value="1"/>
</dbReference>
<dbReference type="InterPro" id="IPR036322">
    <property type="entry name" value="WD40_repeat_dom_sf"/>
</dbReference>
<dbReference type="InterPro" id="IPR001680">
    <property type="entry name" value="WD40_rpt"/>
</dbReference>
<evidence type="ECO:0000256" key="1">
    <source>
        <dbReference type="ARBA" id="ARBA00004496"/>
    </source>
</evidence>